<comment type="caution">
    <text evidence="3">The sequence shown here is derived from an EMBL/GenBank/DDBJ whole genome shotgun (WGS) entry which is preliminary data.</text>
</comment>
<dbReference type="OrthoDB" id="1934514at2759"/>
<feature type="region of interest" description="Disordered" evidence="1">
    <location>
        <begin position="193"/>
        <end position="213"/>
    </location>
</feature>
<proteinExistence type="predicted"/>
<dbReference type="GO" id="GO:0051959">
    <property type="term" value="F:dynein light intermediate chain binding"/>
    <property type="evidence" value="ECO:0007669"/>
    <property type="project" value="InterPro"/>
</dbReference>
<evidence type="ECO:0000256" key="1">
    <source>
        <dbReference type="SAM" id="MobiDB-lite"/>
    </source>
</evidence>
<evidence type="ECO:0000313" key="4">
    <source>
        <dbReference type="Proteomes" id="UP000232323"/>
    </source>
</evidence>
<evidence type="ECO:0000313" key="3">
    <source>
        <dbReference type="EMBL" id="GAX83886.1"/>
    </source>
</evidence>
<keyword evidence="4" id="KW-1185">Reference proteome</keyword>
<protein>
    <recommendedName>
        <fullName evidence="2">Dynein heavy chain linker domain-containing protein</fullName>
    </recommendedName>
</protein>
<dbReference type="EMBL" id="BEGY01000110">
    <property type="protein sequence ID" value="GAX83886.1"/>
    <property type="molecule type" value="Genomic_DNA"/>
</dbReference>
<accession>A0A250XLH4</accession>
<dbReference type="GO" id="GO:0007018">
    <property type="term" value="P:microtubule-based movement"/>
    <property type="evidence" value="ECO:0007669"/>
    <property type="project" value="InterPro"/>
</dbReference>
<organism evidence="3 4">
    <name type="scientific">Chlamydomonas eustigma</name>
    <dbReference type="NCBI Taxonomy" id="1157962"/>
    <lineage>
        <taxon>Eukaryota</taxon>
        <taxon>Viridiplantae</taxon>
        <taxon>Chlorophyta</taxon>
        <taxon>core chlorophytes</taxon>
        <taxon>Chlorophyceae</taxon>
        <taxon>CS clade</taxon>
        <taxon>Chlamydomonadales</taxon>
        <taxon>Chlamydomonadaceae</taxon>
        <taxon>Chlamydomonas</taxon>
    </lineage>
</organism>
<dbReference type="AlphaFoldDB" id="A0A250XLH4"/>
<evidence type="ECO:0000259" key="2">
    <source>
        <dbReference type="Pfam" id="PF08393"/>
    </source>
</evidence>
<dbReference type="GO" id="GO:0005858">
    <property type="term" value="C:axonemal dynein complex"/>
    <property type="evidence" value="ECO:0007669"/>
    <property type="project" value="TreeGrafter"/>
</dbReference>
<gene>
    <name evidence="3" type="ORF">CEUSTIGMA_g11311.t1</name>
</gene>
<dbReference type="PANTHER" id="PTHR46532:SF11">
    <property type="entry name" value="DYNEIN AXONEMAL HEAVY CHAIN 12"/>
    <property type="match status" value="1"/>
</dbReference>
<name>A0A250XLH4_9CHLO</name>
<dbReference type="GO" id="GO:0045505">
    <property type="term" value="F:dynein intermediate chain binding"/>
    <property type="evidence" value="ECO:0007669"/>
    <property type="project" value="InterPro"/>
</dbReference>
<reference evidence="3 4" key="1">
    <citation type="submission" date="2017-08" db="EMBL/GenBank/DDBJ databases">
        <title>Acidophilic green algal genome provides insights into adaptation to an acidic environment.</title>
        <authorList>
            <person name="Hirooka S."/>
            <person name="Hirose Y."/>
            <person name="Kanesaki Y."/>
            <person name="Higuchi S."/>
            <person name="Fujiwara T."/>
            <person name="Onuma R."/>
            <person name="Era A."/>
            <person name="Ohbayashi R."/>
            <person name="Uzuka A."/>
            <person name="Nozaki H."/>
            <person name="Yoshikawa H."/>
            <person name="Miyagishima S.Y."/>
        </authorList>
    </citation>
    <scope>NUCLEOTIDE SEQUENCE [LARGE SCALE GENOMIC DNA]</scope>
    <source>
        <strain evidence="3 4">NIES-2499</strain>
    </source>
</reference>
<dbReference type="InterPro" id="IPR026983">
    <property type="entry name" value="DHC"/>
</dbReference>
<dbReference type="Proteomes" id="UP000232323">
    <property type="component" value="Unassembled WGS sequence"/>
</dbReference>
<dbReference type="InterPro" id="IPR013602">
    <property type="entry name" value="Dynein_heavy_linker"/>
</dbReference>
<feature type="compositionally biased region" description="Basic and acidic residues" evidence="1">
    <location>
        <begin position="199"/>
        <end position="213"/>
    </location>
</feature>
<sequence length="514" mass="60174">MVATSVRDMCRKWLKSFVEIGQLMKRLDVGEGNYMKELEEDYDVSDSMNQVMEVSLANEMQCEHFKAQFQKFDYLWTKDLQVTLREFLDAEGRVLADKTKDDPPLAKFEEQIAKYKALANEINSLPSLQTVGWLKINAKPLRTALSTWVSKWINLFVQYLQEKVVNSMTDLYAFMDSASKILDMKVLGEVPEESADDPYAEKEEITPEQKEKENAMKRKALYDIMTCMRDVRKRTERTDTMFEPLRNTVASLNAFGITLNETVLEQLESAEHKWRLLKRDMYKRKEQLTALQQTEAIEIRRKSDAFGERVEAFRRFFQKTAPFTVQGSELKLEQVKPAYKILDEFHHGSLTDPTDDVVYPSVYKIIAESKQLQEAQELFELFQSDYIPLQRCSEELLYLKSLWDMVGTVMFTFNDWSKTSWDRIDVDFLVEESKKLTKDIKTINKAVRNYEVFRLLEEALKGMLTSLPLVQDLHHPAMRDRHWTLLMQTTGKQFVMDDKFCLGDLLALELHNYV</sequence>
<dbReference type="Gene3D" id="1.10.287.2620">
    <property type="match status" value="1"/>
</dbReference>
<feature type="non-terminal residue" evidence="3">
    <location>
        <position position="514"/>
    </location>
</feature>
<dbReference type="STRING" id="1157962.A0A250XLH4"/>
<feature type="domain" description="Dynein heavy chain linker" evidence="2">
    <location>
        <begin position="389"/>
        <end position="513"/>
    </location>
</feature>
<dbReference type="PANTHER" id="PTHR46532">
    <property type="entry name" value="MALE FERTILITY FACTOR KL5"/>
    <property type="match status" value="1"/>
</dbReference>
<dbReference type="Pfam" id="PF08393">
    <property type="entry name" value="DHC_N2"/>
    <property type="match status" value="1"/>
</dbReference>